<dbReference type="CDD" id="cd11938">
    <property type="entry name" value="SH3_ARHGEF16_26"/>
    <property type="match status" value="1"/>
</dbReference>
<dbReference type="InterPro" id="IPR001849">
    <property type="entry name" value="PH_domain"/>
</dbReference>
<protein>
    <submittedName>
        <fullName evidence="11">Rho guanine nucleotide exchange factor 26 isoform X3</fullName>
    </submittedName>
</protein>
<dbReference type="SMART" id="SM00233">
    <property type="entry name" value="PH"/>
    <property type="match status" value="1"/>
</dbReference>
<dbReference type="InterPro" id="IPR055251">
    <property type="entry name" value="SOS1_NGEF_PH"/>
</dbReference>
<evidence type="ECO:0000259" key="8">
    <source>
        <dbReference type="PROSITE" id="PS50003"/>
    </source>
</evidence>
<evidence type="ECO:0000259" key="7">
    <source>
        <dbReference type="PROSITE" id="PS50002"/>
    </source>
</evidence>
<dbReference type="PANTHER" id="PTHR12845">
    <property type="entry name" value="GUANINE NUCLEOTIDE EXCHANGE FACTOR"/>
    <property type="match status" value="1"/>
</dbReference>
<dbReference type="InterPro" id="IPR001452">
    <property type="entry name" value="SH3_domain"/>
</dbReference>
<dbReference type="PROSITE" id="PS50002">
    <property type="entry name" value="SH3"/>
    <property type="match status" value="1"/>
</dbReference>
<dbReference type="InterPro" id="IPR035899">
    <property type="entry name" value="DBL_dom_sf"/>
</dbReference>
<evidence type="ECO:0000256" key="6">
    <source>
        <dbReference type="SAM" id="MobiDB-lite"/>
    </source>
</evidence>
<keyword evidence="4" id="KW-0966">Cell projection</keyword>
<sequence length="819" mass="91629">MDSESDVDFSSNSLTPLWRRRSTPQPQLLGRSKPRPQSYQSPSGLLITDFPVEDRGTLPAMQTPTQVPTASEGRTVQGTPLLLCTHRRVVTNGRTVSPEYRAVSPRLQRPKSPQAPKAFSGGSPKSPANGTVTSPMPHPLRPQRTPNSPACCSREGDLTGLTTSPLLLPAANGLIPNIDSPGSGSQSGQTTKDPEPGPSKLSPAPQKRSLEQKLPLQRLPSQENELPENPSVVLSTNSPAALKVGKQQIIPKNLASEIKISKSNSQNVEPHRRLLKVRSMVEGLGAPLGPADDEGEAENDVDSPGSLRRGLRSTSYRRAVVSGFDFDSPTTSKKKNRMSQPVLKAVMEDKEKFSSLGRIKKKMLKGQGTFDGEENAVLYQNYKEKALDIDSDEESEPKEQKSDEKIVIHHKPLRSTWSQLSAVKRNGLSQTVSQEERKRQEAIFEVISSEHSYLLSLEILIRMFKNSKELSDTMTKTESHHLFSNIMDVCEASKKATNPSFKEVLSRIESHEDCRNLPMISFLILPMQRVTRLPLLMDTICQKTPKDSPKYEVCKRALKEVSKLVRLCNEGARKMERTEMMYTINSQLEFKIKPFPLVSSSRWLVKRGELTAYVEDTVLFSRRTSKQQVYFFLFNDVLIITKKKSEESYNVNDYSLRDQLLVESCDNEELNSSPGKNSSTMLYSRQSSASHLFTLTVLSNHASEKVEMLLGAETQSERARWITALGHSSGKQPLDRTSLTQVEIIRSFTAKQPDELSLQVADVVLIYQRISDGWYEGERLRDGERGWFPMECAKEITCQATIDKNVERMGRLLGLETNV</sequence>
<feature type="compositionally biased region" description="Acidic residues" evidence="6">
    <location>
        <begin position="291"/>
        <end position="301"/>
    </location>
</feature>
<evidence type="ECO:0000256" key="2">
    <source>
        <dbReference type="ARBA" id="ARBA00022443"/>
    </source>
</evidence>
<keyword evidence="3" id="KW-0344">Guanine-nucleotide releasing factor</keyword>
<dbReference type="InterPro" id="IPR011993">
    <property type="entry name" value="PH-like_dom_sf"/>
</dbReference>
<dbReference type="FunFam" id="2.30.29.30:FF:000127">
    <property type="entry name" value="Neuronal guanine nucleotide exchange factor"/>
    <property type="match status" value="1"/>
</dbReference>
<proteinExistence type="predicted"/>
<dbReference type="Gene3D" id="2.30.30.40">
    <property type="entry name" value="SH3 Domains"/>
    <property type="match status" value="1"/>
</dbReference>
<name>A0A9V1F4U0_PANPR</name>
<evidence type="ECO:0000259" key="9">
    <source>
        <dbReference type="PROSITE" id="PS50010"/>
    </source>
</evidence>
<evidence type="ECO:0000256" key="3">
    <source>
        <dbReference type="ARBA" id="ARBA00022658"/>
    </source>
</evidence>
<dbReference type="SUPFAM" id="SSF48065">
    <property type="entry name" value="DBL homology domain (DH-domain)"/>
    <property type="match status" value="1"/>
</dbReference>
<gene>
    <name evidence="11" type="primary">ARHGEF26</name>
</gene>
<comment type="subcellular location">
    <subcellularLocation>
        <location evidence="1">Cell projection</location>
    </subcellularLocation>
</comment>
<feature type="domain" description="DH" evidence="9">
    <location>
        <begin position="498"/>
        <end position="571"/>
    </location>
</feature>
<organism evidence="10 11">
    <name type="scientific">Panthera pardus</name>
    <name type="common">Leopard</name>
    <name type="synonym">Felis pardus</name>
    <dbReference type="NCBI Taxonomy" id="9691"/>
    <lineage>
        <taxon>Eukaryota</taxon>
        <taxon>Metazoa</taxon>
        <taxon>Chordata</taxon>
        <taxon>Craniata</taxon>
        <taxon>Vertebrata</taxon>
        <taxon>Euteleostomi</taxon>
        <taxon>Mammalia</taxon>
        <taxon>Eutheria</taxon>
        <taxon>Laurasiatheria</taxon>
        <taxon>Carnivora</taxon>
        <taxon>Feliformia</taxon>
        <taxon>Felidae</taxon>
        <taxon>Pantherinae</taxon>
        <taxon>Panthera</taxon>
    </lineage>
</organism>
<dbReference type="GO" id="GO:0042995">
    <property type="term" value="C:cell projection"/>
    <property type="evidence" value="ECO:0007669"/>
    <property type="project" value="UniProtKB-SubCell"/>
</dbReference>
<keyword evidence="2 5" id="KW-0728">SH3 domain</keyword>
<dbReference type="AlphaFoldDB" id="A0A9V1F4U0"/>
<evidence type="ECO:0000313" key="11">
    <source>
        <dbReference type="RefSeq" id="XP_019295543.1"/>
    </source>
</evidence>
<evidence type="ECO:0000313" key="10">
    <source>
        <dbReference type="Proteomes" id="UP001165780"/>
    </source>
</evidence>
<dbReference type="PROSITE" id="PS50010">
    <property type="entry name" value="DH_2"/>
    <property type="match status" value="2"/>
</dbReference>
<feature type="compositionally biased region" description="Low complexity" evidence="6">
    <location>
        <begin position="182"/>
        <end position="191"/>
    </location>
</feature>
<dbReference type="Proteomes" id="UP001165780">
    <property type="component" value="Unplaced"/>
</dbReference>
<dbReference type="InterPro" id="IPR035797">
    <property type="entry name" value="ARHGEF16/ARHGEF26_SH3"/>
</dbReference>
<dbReference type="Pfam" id="PF00018">
    <property type="entry name" value="SH3_1"/>
    <property type="match status" value="1"/>
</dbReference>
<feature type="compositionally biased region" description="Polar residues" evidence="6">
    <location>
        <begin position="60"/>
        <end position="74"/>
    </location>
</feature>
<dbReference type="SMART" id="SM00326">
    <property type="entry name" value="SH3"/>
    <property type="match status" value="1"/>
</dbReference>
<dbReference type="CDD" id="cd01221">
    <property type="entry name" value="PH_ephexin"/>
    <property type="match status" value="1"/>
</dbReference>
<dbReference type="SUPFAM" id="SSF50044">
    <property type="entry name" value="SH3-domain"/>
    <property type="match status" value="1"/>
</dbReference>
<accession>A0A9V1F4U0</accession>
<dbReference type="FunFam" id="2.30.30.40:FF:000153">
    <property type="entry name" value="rho guanine nucleotide exchange factor 26"/>
    <property type="match status" value="1"/>
</dbReference>
<dbReference type="Gene3D" id="2.30.29.30">
    <property type="entry name" value="Pleckstrin-homology domain (PH domain)/Phosphotyrosine-binding domain (PTB)"/>
    <property type="match status" value="1"/>
</dbReference>
<dbReference type="Pfam" id="PF00621">
    <property type="entry name" value="RhoGEF"/>
    <property type="match status" value="1"/>
</dbReference>
<feature type="compositionally biased region" description="Low complexity" evidence="6">
    <location>
        <begin position="158"/>
        <end position="169"/>
    </location>
</feature>
<dbReference type="CTD" id="26084"/>
<feature type="domain" description="PH" evidence="8">
    <location>
        <begin position="603"/>
        <end position="730"/>
    </location>
</feature>
<dbReference type="PROSITE" id="PS50003">
    <property type="entry name" value="PH_DOMAIN"/>
    <property type="match status" value="1"/>
</dbReference>
<dbReference type="InterPro" id="IPR000219">
    <property type="entry name" value="DH_dom"/>
</dbReference>
<feature type="region of interest" description="Disordered" evidence="6">
    <location>
        <begin position="1"/>
        <end position="74"/>
    </location>
</feature>
<dbReference type="RefSeq" id="XP_019295543.1">
    <property type="nucleotide sequence ID" value="XM_019439998.2"/>
</dbReference>
<keyword evidence="10" id="KW-1185">Reference proteome</keyword>
<dbReference type="InterPro" id="IPR047271">
    <property type="entry name" value="Ephexin-like"/>
</dbReference>
<feature type="domain" description="DH" evidence="9">
    <location>
        <begin position="438"/>
        <end position="495"/>
    </location>
</feature>
<dbReference type="InterPro" id="IPR036028">
    <property type="entry name" value="SH3-like_dom_sf"/>
</dbReference>
<feature type="region of interest" description="Disordered" evidence="6">
    <location>
        <begin position="95"/>
        <end position="239"/>
    </location>
</feature>
<reference evidence="11" key="1">
    <citation type="submission" date="2025-08" db="UniProtKB">
        <authorList>
            <consortium name="RefSeq"/>
        </authorList>
    </citation>
    <scope>IDENTIFICATION</scope>
    <source>
        <tissue evidence="11">Whole blood</tissue>
    </source>
</reference>
<evidence type="ECO:0000256" key="4">
    <source>
        <dbReference type="ARBA" id="ARBA00023273"/>
    </source>
</evidence>
<dbReference type="SMART" id="SM00325">
    <property type="entry name" value="RhoGEF"/>
    <property type="match status" value="1"/>
</dbReference>
<dbReference type="Gene3D" id="1.20.900.10">
    <property type="entry name" value="Dbl homology (DH) domain"/>
    <property type="match status" value="2"/>
</dbReference>
<dbReference type="GO" id="GO:0005085">
    <property type="term" value="F:guanyl-nucleotide exchange factor activity"/>
    <property type="evidence" value="ECO:0007669"/>
    <property type="project" value="UniProtKB-KW"/>
</dbReference>
<dbReference type="PANTHER" id="PTHR12845:SF4">
    <property type="entry name" value="RHO GUANINE NUCLEOTIDE EXCHANGE FACTOR 26"/>
    <property type="match status" value="1"/>
</dbReference>
<feature type="domain" description="SH3" evidence="7">
    <location>
        <begin position="737"/>
        <end position="798"/>
    </location>
</feature>
<dbReference type="GeneID" id="109261434"/>
<feature type="region of interest" description="Disordered" evidence="6">
    <location>
        <begin position="287"/>
        <end position="312"/>
    </location>
</feature>
<evidence type="ECO:0000256" key="1">
    <source>
        <dbReference type="ARBA" id="ARBA00004316"/>
    </source>
</evidence>
<dbReference type="Pfam" id="PF22697">
    <property type="entry name" value="SOS1_NGEF_PH"/>
    <property type="match status" value="1"/>
</dbReference>
<dbReference type="SUPFAM" id="SSF50729">
    <property type="entry name" value="PH domain-like"/>
    <property type="match status" value="1"/>
</dbReference>
<evidence type="ECO:0000256" key="5">
    <source>
        <dbReference type="PROSITE-ProRule" id="PRU00192"/>
    </source>
</evidence>
<dbReference type="InterPro" id="IPR047270">
    <property type="entry name" value="PH_ephexin"/>
</dbReference>